<dbReference type="SUPFAM" id="SSF102712">
    <property type="entry name" value="JAB1/MPN domain"/>
    <property type="match status" value="1"/>
</dbReference>
<evidence type="ECO:0000256" key="1">
    <source>
        <dbReference type="ARBA" id="ARBA00022670"/>
    </source>
</evidence>
<comment type="caution">
    <text evidence="8">The sequence shown here is derived from an EMBL/GenBank/DDBJ whole genome shotgun (WGS) entry which is preliminary data.</text>
</comment>
<protein>
    <submittedName>
        <fullName evidence="8">JAB1/Mov34/MPN/PAD-1 ubiquitin protease</fullName>
    </submittedName>
</protein>
<organism evidence="8 9">
    <name type="scientific">Carpediemonas membranifera</name>
    <dbReference type="NCBI Taxonomy" id="201153"/>
    <lineage>
        <taxon>Eukaryota</taxon>
        <taxon>Metamonada</taxon>
        <taxon>Carpediemonas-like organisms</taxon>
        <taxon>Carpediemonas</taxon>
    </lineage>
</organism>
<reference evidence="8" key="1">
    <citation type="submission" date="2021-05" db="EMBL/GenBank/DDBJ databases">
        <title>A free-living protist that lacks canonical eukaryotic 1 DNA replication and segregation systems.</title>
        <authorList>
            <person name="Salas-Leiva D.E."/>
            <person name="Tromer E.C."/>
            <person name="Curtis B.A."/>
            <person name="Jerlstrom-Hultqvist J."/>
            <person name="Kolisko M."/>
            <person name="Yi Z."/>
            <person name="Salas-Leiva J.S."/>
            <person name="Gallot-Lavallee L."/>
            <person name="Kops G.J.P.L."/>
            <person name="Archibald J.M."/>
            <person name="Simpson A.G.B."/>
            <person name="Roger A.J."/>
        </authorList>
    </citation>
    <scope>NUCLEOTIDE SEQUENCE</scope>
    <source>
        <strain evidence="8">BICM</strain>
    </source>
</reference>
<evidence type="ECO:0000313" key="8">
    <source>
        <dbReference type="EMBL" id="KAG9390041.1"/>
    </source>
</evidence>
<evidence type="ECO:0000259" key="7">
    <source>
        <dbReference type="PROSITE" id="PS50249"/>
    </source>
</evidence>
<dbReference type="SMART" id="SM00232">
    <property type="entry name" value="JAB_MPN"/>
    <property type="match status" value="1"/>
</dbReference>
<feature type="domain" description="MPN" evidence="7">
    <location>
        <begin position="21"/>
        <end position="156"/>
    </location>
</feature>
<proteinExistence type="predicted"/>
<dbReference type="FunFam" id="3.40.140.10:FF:000026">
    <property type="entry name" value="26S proteasome non-ATPase regulatory subunit 14"/>
    <property type="match status" value="1"/>
</dbReference>
<accession>A0A8J6DZ73</accession>
<evidence type="ECO:0000256" key="2">
    <source>
        <dbReference type="ARBA" id="ARBA00022723"/>
    </source>
</evidence>
<evidence type="ECO:0000256" key="3">
    <source>
        <dbReference type="ARBA" id="ARBA00022801"/>
    </source>
</evidence>
<dbReference type="GO" id="GO:0046872">
    <property type="term" value="F:metal ion binding"/>
    <property type="evidence" value="ECO:0007669"/>
    <property type="project" value="UniProtKB-KW"/>
</dbReference>
<dbReference type="Pfam" id="PF01398">
    <property type="entry name" value="JAB"/>
    <property type="match status" value="1"/>
</dbReference>
<dbReference type="InterPro" id="IPR000555">
    <property type="entry name" value="JAMM/MPN+_dom"/>
</dbReference>
<gene>
    <name evidence="8" type="ORF">J8273_8078</name>
</gene>
<keyword evidence="1 8" id="KW-0645">Protease</keyword>
<name>A0A8J6DZ73_9EUKA</name>
<evidence type="ECO:0000256" key="6">
    <source>
        <dbReference type="SAM" id="MobiDB-lite"/>
    </source>
</evidence>
<dbReference type="GO" id="GO:0008237">
    <property type="term" value="F:metallopeptidase activity"/>
    <property type="evidence" value="ECO:0007669"/>
    <property type="project" value="UniProtKB-KW"/>
</dbReference>
<dbReference type="PANTHER" id="PTHR10410">
    <property type="entry name" value="EUKARYOTIC TRANSLATION INITIATION FACTOR 3 -RELATED"/>
    <property type="match status" value="1"/>
</dbReference>
<feature type="compositionally biased region" description="Acidic residues" evidence="6">
    <location>
        <begin position="273"/>
        <end position="285"/>
    </location>
</feature>
<dbReference type="PROSITE" id="PS50249">
    <property type="entry name" value="MPN"/>
    <property type="match status" value="1"/>
</dbReference>
<dbReference type="EMBL" id="JAHDYR010000066">
    <property type="protein sequence ID" value="KAG9390041.1"/>
    <property type="molecule type" value="Genomic_DNA"/>
</dbReference>
<dbReference type="Proteomes" id="UP000717585">
    <property type="component" value="Unassembled WGS sequence"/>
</dbReference>
<dbReference type="CDD" id="cd08069">
    <property type="entry name" value="MPN_RPN11_CSN5"/>
    <property type="match status" value="1"/>
</dbReference>
<evidence type="ECO:0000256" key="5">
    <source>
        <dbReference type="ARBA" id="ARBA00023049"/>
    </source>
</evidence>
<dbReference type="GO" id="GO:0006508">
    <property type="term" value="P:proteolysis"/>
    <property type="evidence" value="ECO:0007669"/>
    <property type="project" value="UniProtKB-KW"/>
</dbReference>
<sequence>MFGAFGAQNSNQPPPDSGETMVISSLALLKMLKHGRAGVPIEVMGLMLGEFVDDYTIHVVDVFAMPQTGTGVSVEAVDEVFQTKMLEALKQVGRKESVVGWYHSHPGFGCWLSGVDQQTQQMFEQLHPRAVAVVVDPIQSVRGKVVIDAFRLIPHMVMMTGADYRQTTSNRGFLTKPSIQAVVHGLNRQYYSLPVEFKKNELERQMLLNLNAESWDSVLSLGNTREDGKDTTAKLKSLINLAGVYTAHLTKEKKDAEEYVKEKAEKKAKGEETKEEEADVDMDAGPELKDTDDADERADKVKARKEAKLRQLRRTVGRLDPVRHLEEESDDLALTSVRRAVTMIMNIASM</sequence>
<feature type="compositionally biased region" description="Basic and acidic residues" evidence="6">
    <location>
        <begin position="263"/>
        <end position="272"/>
    </location>
</feature>
<feature type="compositionally biased region" description="Basic and acidic residues" evidence="6">
    <location>
        <begin position="286"/>
        <end position="305"/>
    </location>
</feature>
<dbReference type="Gene3D" id="3.40.140.10">
    <property type="entry name" value="Cytidine Deaminase, domain 2"/>
    <property type="match status" value="1"/>
</dbReference>
<feature type="region of interest" description="Disordered" evidence="6">
    <location>
        <begin position="263"/>
        <end position="305"/>
    </location>
</feature>
<dbReference type="InterPro" id="IPR037518">
    <property type="entry name" value="MPN"/>
</dbReference>
<keyword evidence="4" id="KW-0862">Zinc</keyword>
<keyword evidence="9" id="KW-1185">Reference proteome</keyword>
<evidence type="ECO:0000313" key="9">
    <source>
        <dbReference type="Proteomes" id="UP000717585"/>
    </source>
</evidence>
<keyword evidence="3" id="KW-0378">Hydrolase</keyword>
<dbReference type="InterPro" id="IPR050242">
    <property type="entry name" value="JAMM_MPN+_peptidase_M67A"/>
</dbReference>
<evidence type="ECO:0000256" key="4">
    <source>
        <dbReference type="ARBA" id="ARBA00022833"/>
    </source>
</evidence>
<dbReference type="OrthoDB" id="605656at2759"/>
<dbReference type="AlphaFoldDB" id="A0A8J6DZ73"/>
<keyword evidence="2" id="KW-0479">Metal-binding</keyword>
<keyword evidence="5" id="KW-0482">Metalloprotease</keyword>